<keyword evidence="6" id="KW-1185">Reference proteome</keyword>
<dbReference type="SUPFAM" id="SSF53822">
    <property type="entry name" value="Periplasmic binding protein-like I"/>
    <property type="match status" value="1"/>
</dbReference>
<accession>A0A081FTK8</accession>
<protein>
    <submittedName>
        <fullName evidence="5">Autoinducer 2-binding periplasmic protein LuxP</fullName>
    </submittedName>
</protein>
<evidence type="ECO:0000256" key="2">
    <source>
        <dbReference type="ARBA" id="ARBA00007639"/>
    </source>
</evidence>
<dbReference type="GO" id="GO:0055085">
    <property type="term" value="P:transmembrane transport"/>
    <property type="evidence" value="ECO:0007669"/>
    <property type="project" value="UniProtKB-ARBA"/>
</dbReference>
<proteinExistence type="inferred from homology"/>
<comment type="similarity">
    <text evidence="2">Belongs to the bacterial solute-binding protein 2 family.</text>
</comment>
<dbReference type="Gene3D" id="3.40.50.2300">
    <property type="match status" value="2"/>
</dbReference>
<dbReference type="AlphaFoldDB" id="A0A081FTK8"/>
<gene>
    <name evidence="5" type="ORF">ADIMK_4010</name>
</gene>
<dbReference type="Proteomes" id="UP000028252">
    <property type="component" value="Unassembled WGS sequence"/>
</dbReference>
<comment type="caution">
    <text evidence="5">The sequence shown here is derived from an EMBL/GenBank/DDBJ whole genome shotgun (WGS) entry which is preliminary data.</text>
</comment>
<dbReference type="RefSeq" id="WP_036191967.1">
    <property type="nucleotide sequence ID" value="NZ_JMQN01000059.1"/>
</dbReference>
<dbReference type="InterPro" id="IPR025997">
    <property type="entry name" value="SBP_2_dom"/>
</dbReference>
<dbReference type="OrthoDB" id="9784024at2"/>
<keyword evidence="3" id="KW-0732">Signal</keyword>
<dbReference type="InterPro" id="IPR028082">
    <property type="entry name" value="Peripla_BP_I"/>
</dbReference>
<dbReference type="PANTHER" id="PTHR46847">
    <property type="entry name" value="D-ALLOSE-BINDING PERIPLASMIC PROTEIN-RELATED"/>
    <property type="match status" value="1"/>
</dbReference>
<dbReference type="PATRIC" id="fig|1232683.4.peg.3945"/>
<evidence type="ECO:0000256" key="3">
    <source>
        <dbReference type="ARBA" id="ARBA00022729"/>
    </source>
</evidence>
<evidence type="ECO:0000313" key="6">
    <source>
        <dbReference type="Proteomes" id="UP000028252"/>
    </source>
</evidence>
<dbReference type="GO" id="GO:0030246">
    <property type="term" value="F:carbohydrate binding"/>
    <property type="evidence" value="ECO:0007669"/>
    <property type="project" value="UniProtKB-ARBA"/>
</dbReference>
<comment type="subcellular location">
    <subcellularLocation>
        <location evidence="1">Cell envelope</location>
    </subcellularLocation>
</comment>
<dbReference type="STRING" id="1232683.ADIMK_4010"/>
<dbReference type="PANTHER" id="PTHR46847:SF1">
    <property type="entry name" value="D-ALLOSE-BINDING PERIPLASMIC PROTEIN-RELATED"/>
    <property type="match status" value="1"/>
</dbReference>
<evidence type="ECO:0000313" key="5">
    <source>
        <dbReference type="EMBL" id="KEA61863.1"/>
    </source>
</evidence>
<evidence type="ECO:0000256" key="1">
    <source>
        <dbReference type="ARBA" id="ARBA00004196"/>
    </source>
</evidence>
<name>A0A081FTK8_9GAMM</name>
<evidence type="ECO:0000259" key="4">
    <source>
        <dbReference type="Pfam" id="PF13407"/>
    </source>
</evidence>
<dbReference type="Pfam" id="PF13407">
    <property type="entry name" value="Peripla_BP_4"/>
    <property type="match status" value="1"/>
</dbReference>
<feature type="domain" description="Periplasmic binding protein" evidence="4">
    <location>
        <begin position="73"/>
        <end position="325"/>
    </location>
</feature>
<reference evidence="5 6" key="1">
    <citation type="submission" date="2014-04" db="EMBL/GenBank/DDBJ databases">
        <title>Marinobacterium kochiensis sp. nov., isolated from sediment sample collected from Kochi backwaters in Kerala, India.</title>
        <authorList>
            <person name="Singh A."/>
            <person name="Pinnaka A.K."/>
        </authorList>
    </citation>
    <scope>NUCLEOTIDE SEQUENCE [LARGE SCALE GENOMIC DNA]</scope>
    <source>
        <strain evidence="5 6">AK27</strain>
    </source>
</reference>
<dbReference type="EMBL" id="JMQN01000059">
    <property type="protein sequence ID" value="KEA61863.1"/>
    <property type="molecule type" value="Genomic_DNA"/>
</dbReference>
<dbReference type="eggNOG" id="COG1879">
    <property type="taxonomic scope" value="Bacteria"/>
</dbReference>
<organism evidence="5 6">
    <name type="scientific">Marinobacterium lacunae</name>
    <dbReference type="NCBI Taxonomy" id="1232683"/>
    <lineage>
        <taxon>Bacteria</taxon>
        <taxon>Pseudomonadati</taxon>
        <taxon>Pseudomonadota</taxon>
        <taxon>Gammaproteobacteria</taxon>
        <taxon>Oceanospirillales</taxon>
        <taxon>Oceanospirillaceae</taxon>
        <taxon>Marinobacterium</taxon>
    </lineage>
</organism>
<sequence length="376" mass="42525">MSSAIRLSRFIQYATLMMWVMQPLCTHAASEYVRLEQYYRQHPDQHNVASHFADAVREDAIPAQLNTDSPVKIALVYPGIQASDYWRRSQTALEKRLGDLKIPFELRSFFSHPSVDTALQSRQLARALEWQPDYLAFTLDVAPQGRMIERILAQGKPKLILQNITTPLVDWQSYPPFLYVGFDHAEGTKLMANWMLEKINYRGKYLLLYFSPGYVSQMRGDTFAAEAARYAEVQQVAAYYTDGQQERAYQATLDTLKQNPDLKMIFACSTDVALGALRALREMGRTDVLLNGWGGGAAELEALGHEGLDLTVMRINDDNGIAMAEAIKLDLLQRAEQVPHVFAGELRLIDTDMPPESLQKLIEQAFRLSDTTDAPQ</sequence>
<dbReference type="GO" id="GO:0030313">
    <property type="term" value="C:cell envelope"/>
    <property type="evidence" value="ECO:0007669"/>
    <property type="project" value="UniProtKB-SubCell"/>
</dbReference>